<dbReference type="InterPro" id="IPR000792">
    <property type="entry name" value="Tscrpt_reg_LuxR_C"/>
</dbReference>
<dbReference type="PROSITE" id="PS00622">
    <property type="entry name" value="HTH_LUXR_1"/>
    <property type="match status" value="1"/>
</dbReference>
<dbReference type="PANTHER" id="PTHR45566">
    <property type="entry name" value="HTH-TYPE TRANSCRIPTIONAL REGULATOR YHJB-RELATED"/>
    <property type="match status" value="1"/>
</dbReference>
<dbReference type="Pfam" id="PF00196">
    <property type="entry name" value="GerE"/>
    <property type="match status" value="1"/>
</dbReference>
<feature type="domain" description="HTH luxR-type" evidence="3">
    <location>
        <begin position="138"/>
        <end position="203"/>
    </location>
</feature>
<name>A0ABQ3I8M8_9BACT</name>
<keyword evidence="6" id="KW-1185">Reference proteome</keyword>
<dbReference type="PANTHER" id="PTHR45566:SF2">
    <property type="entry name" value="NARL SUBFAMILY"/>
    <property type="match status" value="1"/>
</dbReference>
<evidence type="ECO:0000256" key="2">
    <source>
        <dbReference type="PROSITE-ProRule" id="PRU00169"/>
    </source>
</evidence>
<sequence>MRFSVAIYDPQYLTRQGMKAVVEKVTQAQDIHLLKTDQNLEDQVYRIEPQLLTLEYKGRHTIQPQTLERIKLRLPDTRVLIISDDDDALMIKQYLGLGIEGFLTKQCSTHELTKAVNSIMSGGKFYCQRIIEVITQKDIPNAMELSDREMQVIRYIGKGLSSERIATELNVSIHTVNSHRKNVLKKLGLKSPTELIVYAVKQGWVSI</sequence>
<dbReference type="InterPro" id="IPR001789">
    <property type="entry name" value="Sig_transdc_resp-reg_receiver"/>
</dbReference>
<comment type="caution">
    <text evidence="2">Lacks conserved residue(s) required for the propagation of feature annotation.</text>
</comment>
<proteinExistence type="predicted"/>
<dbReference type="PRINTS" id="PR00038">
    <property type="entry name" value="HTHLUXR"/>
</dbReference>
<evidence type="ECO:0000259" key="3">
    <source>
        <dbReference type="PROSITE" id="PS50043"/>
    </source>
</evidence>
<dbReference type="PROSITE" id="PS50110">
    <property type="entry name" value="RESPONSE_REGULATORY"/>
    <property type="match status" value="1"/>
</dbReference>
<dbReference type="SUPFAM" id="SSF52172">
    <property type="entry name" value="CheY-like"/>
    <property type="match status" value="1"/>
</dbReference>
<gene>
    <name evidence="5" type="primary">gacA.3</name>
    <name evidence="5" type="ORF">GCM10011340_20840</name>
</gene>
<dbReference type="SMART" id="SM00421">
    <property type="entry name" value="HTH_LUXR"/>
    <property type="match status" value="1"/>
</dbReference>
<evidence type="ECO:0000256" key="1">
    <source>
        <dbReference type="ARBA" id="ARBA00023125"/>
    </source>
</evidence>
<protein>
    <submittedName>
        <fullName evidence="5">DNA-binding response regulator</fullName>
    </submittedName>
</protein>
<dbReference type="GO" id="GO:0003677">
    <property type="term" value="F:DNA binding"/>
    <property type="evidence" value="ECO:0007669"/>
    <property type="project" value="UniProtKB-KW"/>
</dbReference>
<comment type="caution">
    <text evidence="5">The sequence shown here is derived from an EMBL/GenBank/DDBJ whole genome shotgun (WGS) entry which is preliminary data.</text>
</comment>
<dbReference type="EMBL" id="BNAG01000003">
    <property type="protein sequence ID" value="GHE65545.1"/>
    <property type="molecule type" value="Genomic_DNA"/>
</dbReference>
<evidence type="ECO:0000313" key="6">
    <source>
        <dbReference type="Proteomes" id="UP000658258"/>
    </source>
</evidence>
<reference evidence="6" key="1">
    <citation type="journal article" date="2019" name="Int. J. Syst. Evol. Microbiol.">
        <title>The Global Catalogue of Microorganisms (GCM) 10K type strain sequencing project: providing services to taxonomists for standard genome sequencing and annotation.</title>
        <authorList>
            <consortium name="The Broad Institute Genomics Platform"/>
            <consortium name="The Broad Institute Genome Sequencing Center for Infectious Disease"/>
            <person name="Wu L."/>
            <person name="Ma J."/>
        </authorList>
    </citation>
    <scope>NUCLEOTIDE SEQUENCE [LARGE SCALE GENOMIC DNA]</scope>
    <source>
        <strain evidence="6">CGMCC 1.15111</strain>
    </source>
</reference>
<dbReference type="CDD" id="cd06170">
    <property type="entry name" value="LuxR_C_like"/>
    <property type="match status" value="1"/>
</dbReference>
<dbReference type="InterPro" id="IPR016032">
    <property type="entry name" value="Sig_transdc_resp-reg_C-effctor"/>
</dbReference>
<dbReference type="Gene3D" id="3.40.50.2300">
    <property type="match status" value="1"/>
</dbReference>
<dbReference type="SUPFAM" id="SSF46894">
    <property type="entry name" value="C-terminal effector domain of the bipartite response regulators"/>
    <property type="match status" value="1"/>
</dbReference>
<evidence type="ECO:0000313" key="5">
    <source>
        <dbReference type="EMBL" id="GHE65545.1"/>
    </source>
</evidence>
<dbReference type="PROSITE" id="PS50043">
    <property type="entry name" value="HTH_LUXR_2"/>
    <property type="match status" value="1"/>
</dbReference>
<dbReference type="RefSeq" id="WP_189630200.1">
    <property type="nucleotide sequence ID" value="NZ_BNAG01000003.1"/>
</dbReference>
<evidence type="ECO:0000259" key="4">
    <source>
        <dbReference type="PROSITE" id="PS50110"/>
    </source>
</evidence>
<dbReference type="Proteomes" id="UP000658258">
    <property type="component" value="Unassembled WGS sequence"/>
</dbReference>
<dbReference type="InterPro" id="IPR051015">
    <property type="entry name" value="EvgA-like"/>
</dbReference>
<organism evidence="5 6">
    <name type="scientific">Roseivirga thermotolerans</name>
    <dbReference type="NCBI Taxonomy" id="1758176"/>
    <lineage>
        <taxon>Bacteria</taxon>
        <taxon>Pseudomonadati</taxon>
        <taxon>Bacteroidota</taxon>
        <taxon>Cytophagia</taxon>
        <taxon>Cytophagales</taxon>
        <taxon>Roseivirgaceae</taxon>
        <taxon>Roseivirga</taxon>
    </lineage>
</organism>
<feature type="domain" description="Response regulatory" evidence="4">
    <location>
        <begin position="4"/>
        <end position="120"/>
    </location>
</feature>
<accession>A0ABQ3I8M8</accession>
<keyword evidence="1 5" id="KW-0238">DNA-binding</keyword>
<dbReference type="InterPro" id="IPR011006">
    <property type="entry name" value="CheY-like_superfamily"/>
</dbReference>